<gene>
    <name evidence="6" type="ORF">AXF15_09235</name>
</gene>
<dbReference type="RefSeq" id="WP_066606398.1">
    <property type="nucleotide sequence ID" value="NZ_CP014230.1"/>
</dbReference>
<dbReference type="Gene3D" id="1.20.1530.20">
    <property type="match status" value="1"/>
</dbReference>
<feature type="transmembrane region" description="Helical" evidence="5">
    <location>
        <begin position="222"/>
        <end position="247"/>
    </location>
</feature>
<dbReference type="GO" id="GO:0016020">
    <property type="term" value="C:membrane"/>
    <property type="evidence" value="ECO:0007669"/>
    <property type="project" value="UniProtKB-SubCell"/>
</dbReference>
<sequence>MSASTALFSAAAWIERRFLFLAVGFSALGLVHPPLFAWIRPYISLGLGLIMFGMGLTLEFSDFTRVSRQWPSAALGVSLQYALMPAIAWVVCALLQLPPEAAVGVMLVGCCPAGTASNVIAYFSRADVPLSVTMSLASTLLAPLLTPALMELLAGQRVAVNFWSMAGSICWIVVCPVLGGLVLRRTLQARVRPALRIFPAVSVLSISAVIACVVAINQKTILTVPLMVLAAVILHNALGFLCGFWAARGTGAAFVTARTISIEVGMQNSGLAVALAGTFFGPAAALPGALFSLWQNLAGMLLARWWRSDQNVH</sequence>
<feature type="transmembrane region" description="Helical" evidence="5">
    <location>
        <begin position="103"/>
        <end position="123"/>
    </location>
</feature>
<dbReference type="AlphaFoldDB" id="A0A0X8JQW1"/>
<evidence type="ECO:0000313" key="7">
    <source>
        <dbReference type="Proteomes" id="UP000063964"/>
    </source>
</evidence>
<dbReference type="InterPro" id="IPR002657">
    <property type="entry name" value="BilAc:Na_symport/Acr3"/>
</dbReference>
<evidence type="ECO:0000256" key="1">
    <source>
        <dbReference type="ARBA" id="ARBA00004141"/>
    </source>
</evidence>
<evidence type="ECO:0000256" key="2">
    <source>
        <dbReference type="ARBA" id="ARBA00022692"/>
    </source>
</evidence>
<feature type="transmembrane region" description="Helical" evidence="5">
    <location>
        <begin position="73"/>
        <end position="97"/>
    </location>
</feature>
<evidence type="ECO:0000256" key="5">
    <source>
        <dbReference type="SAM" id="Phobius"/>
    </source>
</evidence>
<dbReference type="InterPro" id="IPR038770">
    <property type="entry name" value="Na+/solute_symporter_sf"/>
</dbReference>
<evidence type="ECO:0000256" key="4">
    <source>
        <dbReference type="ARBA" id="ARBA00023136"/>
    </source>
</evidence>
<feature type="transmembrane region" description="Helical" evidence="5">
    <location>
        <begin position="18"/>
        <end position="36"/>
    </location>
</feature>
<dbReference type="Pfam" id="PF01758">
    <property type="entry name" value="SBF"/>
    <property type="match status" value="1"/>
</dbReference>
<feature type="transmembrane region" description="Helical" evidence="5">
    <location>
        <begin position="268"/>
        <end position="294"/>
    </location>
</feature>
<feature type="transmembrane region" description="Helical" evidence="5">
    <location>
        <begin position="195"/>
        <end position="216"/>
    </location>
</feature>
<evidence type="ECO:0000256" key="3">
    <source>
        <dbReference type="ARBA" id="ARBA00022989"/>
    </source>
</evidence>
<keyword evidence="7" id="KW-1185">Reference proteome</keyword>
<dbReference type="KEGG" id="doa:AXF15_09235"/>
<keyword evidence="2 5" id="KW-0812">Transmembrane</keyword>
<dbReference type="OrthoDB" id="9806785at2"/>
<dbReference type="STRING" id="888061.AXF15_09235"/>
<dbReference type="PANTHER" id="PTHR10361:SF28">
    <property type="entry name" value="P3 PROTEIN-RELATED"/>
    <property type="match status" value="1"/>
</dbReference>
<keyword evidence="4 5" id="KW-0472">Membrane</keyword>
<feature type="transmembrane region" description="Helical" evidence="5">
    <location>
        <begin position="130"/>
        <end position="150"/>
    </location>
</feature>
<proteinExistence type="predicted"/>
<protein>
    <submittedName>
        <fullName evidence="6">Bile acid:sodium symporter</fullName>
    </submittedName>
</protein>
<dbReference type="EMBL" id="CP014230">
    <property type="protein sequence ID" value="AMD93264.1"/>
    <property type="molecule type" value="Genomic_DNA"/>
</dbReference>
<dbReference type="InterPro" id="IPR004710">
    <property type="entry name" value="Bilac:Na_transpt"/>
</dbReference>
<reference evidence="7" key="1">
    <citation type="submission" date="2016-02" db="EMBL/GenBank/DDBJ databases">
        <authorList>
            <person name="Holder M.E."/>
            <person name="Ajami N.J."/>
            <person name="Petrosino J.F."/>
        </authorList>
    </citation>
    <scope>NUCLEOTIDE SEQUENCE [LARGE SCALE GENOMIC DNA]</scope>
    <source>
        <strain evidence="7">DSM 12838</strain>
    </source>
</reference>
<comment type="subcellular location">
    <subcellularLocation>
        <location evidence="1">Membrane</location>
        <topology evidence="1">Multi-pass membrane protein</topology>
    </subcellularLocation>
</comment>
<dbReference type="PANTHER" id="PTHR10361">
    <property type="entry name" value="SODIUM-BILE ACID COTRANSPORTER"/>
    <property type="match status" value="1"/>
</dbReference>
<feature type="transmembrane region" description="Helical" evidence="5">
    <location>
        <begin position="42"/>
        <end position="61"/>
    </location>
</feature>
<accession>A0A0X8JQW1</accession>
<keyword evidence="3 5" id="KW-1133">Transmembrane helix</keyword>
<feature type="transmembrane region" description="Helical" evidence="5">
    <location>
        <begin position="162"/>
        <end position="183"/>
    </location>
</feature>
<dbReference type="Proteomes" id="UP000063964">
    <property type="component" value="Chromosome"/>
</dbReference>
<name>A0A0X8JQW1_9BACT</name>
<organism evidence="6 7">
    <name type="scientific">Desulfomicrobium orale DSM 12838</name>
    <dbReference type="NCBI Taxonomy" id="888061"/>
    <lineage>
        <taxon>Bacteria</taxon>
        <taxon>Pseudomonadati</taxon>
        <taxon>Thermodesulfobacteriota</taxon>
        <taxon>Desulfovibrionia</taxon>
        <taxon>Desulfovibrionales</taxon>
        <taxon>Desulfomicrobiaceae</taxon>
        <taxon>Desulfomicrobium</taxon>
    </lineage>
</organism>
<evidence type="ECO:0000313" key="6">
    <source>
        <dbReference type="EMBL" id="AMD93264.1"/>
    </source>
</evidence>